<dbReference type="EMBL" id="JASVDS010000004">
    <property type="protein sequence ID" value="MDL5033378.1"/>
    <property type="molecule type" value="Genomic_DNA"/>
</dbReference>
<evidence type="ECO:0000313" key="3">
    <source>
        <dbReference type="Proteomes" id="UP001238603"/>
    </source>
</evidence>
<protein>
    <submittedName>
        <fullName evidence="2">ATP-binding protein</fullName>
    </submittedName>
</protein>
<reference evidence="2 3" key="1">
    <citation type="submission" date="2023-06" db="EMBL/GenBank/DDBJ databases">
        <title>Pelomonas sp. APW6 16S ribosomal RNA gene genome sequencing and assembly.</title>
        <authorList>
            <person name="Woo H."/>
        </authorList>
    </citation>
    <scope>NUCLEOTIDE SEQUENCE [LARGE SCALE GENOMIC DNA]</scope>
    <source>
        <strain evidence="2 3">APW6</strain>
    </source>
</reference>
<dbReference type="Pfam" id="PF13521">
    <property type="entry name" value="AAA_28"/>
    <property type="match status" value="1"/>
</dbReference>
<name>A0ABT7LKM1_9BURK</name>
<organism evidence="2 3">
    <name type="scientific">Roseateles subflavus</name>
    <dbReference type="NCBI Taxonomy" id="3053353"/>
    <lineage>
        <taxon>Bacteria</taxon>
        <taxon>Pseudomonadati</taxon>
        <taxon>Pseudomonadota</taxon>
        <taxon>Betaproteobacteria</taxon>
        <taxon>Burkholderiales</taxon>
        <taxon>Sphaerotilaceae</taxon>
        <taxon>Roseateles</taxon>
    </lineage>
</organism>
<evidence type="ECO:0000313" key="2">
    <source>
        <dbReference type="EMBL" id="MDL5033378.1"/>
    </source>
</evidence>
<keyword evidence="2" id="KW-0067">ATP-binding</keyword>
<accession>A0ABT7LKM1</accession>
<dbReference type="InterPro" id="IPR052735">
    <property type="entry name" value="NAD_biosynth-regulator"/>
</dbReference>
<dbReference type="RefSeq" id="WP_285983462.1">
    <property type="nucleotide sequence ID" value="NZ_JASVDS010000004.1"/>
</dbReference>
<keyword evidence="3" id="KW-1185">Reference proteome</keyword>
<dbReference type="Gene3D" id="3.40.50.300">
    <property type="entry name" value="P-loop containing nucleotide triphosphate hydrolases"/>
    <property type="match status" value="1"/>
</dbReference>
<proteinExistence type="predicted"/>
<dbReference type="PANTHER" id="PTHR37512:SF1">
    <property type="entry name" value="NADR_TTD14 AAA DOMAIN-CONTAINING PROTEIN"/>
    <property type="match status" value="1"/>
</dbReference>
<dbReference type="InterPro" id="IPR027417">
    <property type="entry name" value="P-loop_NTPase"/>
</dbReference>
<dbReference type="SUPFAM" id="SSF52540">
    <property type="entry name" value="P-loop containing nucleoside triphosphate hydrolases"/>
    <property type="match status" value="1"/>
</dbReference>
<comment type="caution">
    <text evidence="2">The sequence shown here is derived from an EMBL/GenBank/DDBJ whole genome shotgun (WGS) entry which is preliminary data.</text>
</comment>
<dbReference type="Proteomes" id="UP001238603">
    <property type="component" value="Unassembled WGS sequence"/>
</dbReference>
<dbReference type="PANTHER" id="PTHR37512">
    <property type="entry name" value="TRIFUNCTIONAL NAD BIOSYNTHESIS/REGULATOR PROTEIN NADR"/>
    <property type="match status" value="1"/>
</dbReference>
<evidence type="ECO:0000259" key="1">
    <source>
        <dbReference type="Pfam" id="PF13521"/>
    </source>
</evidence>
<dbReference type="InterPro" id="IPR038727">
    <property type="entry name" value="NadR/Ttd14_AAA_dom"/>
</dbReference>
<keyword evidence="2" id="KW-0547">Nucleotide-binding</keyword>
<sequence>MTALRIALLGAESTGKSTLAQALHETLPVLTGLRVARVDEYLREWCDREGRTPRADEQRAIVEEQERRADALAVGHDVLIADTTGLMPALYSEYLFADTSLAAPAHHAHRRYHLSLLMATDLPWVADGMRDGPHAQAPVDRLLRRWLREGGHAFVVVQGQGPQRLEQALNAITPLLKDRAAALPPTSPSTVGKPASGGLFSRLLDRQARLPGSTRWTCELCDDPACEHALKSALPPATPRVP</sequence>
<gene>
    <name evidence="2" type="ORF">QRD43_15800</name>
</gene>
<feature type="domain" description="NadR/Ttd14 AAA" evidence="1">
    <location>
        <begin position="5"/>
        <end position="164"/>
    </location>
</feature>
<dbReference type="GO" id="GO:0005524">
    <property type="term" value="F:ATP binding"/>
    <property type="evidence" value="ECO:0007669"/>
    <property type="project" value="UniProtKB-KW"/>
</dbReference>